<evidence type="ECO:0000256" key="2">
    <source>
        <dbReference type="ARBA" id="ARBA00005982"/>
    </source>
</evidence>
<feature type="transmembrane region" description="Helical" evidence="7">
    <location>
        <begin position="438"/>
        <end position="460"/>
    </location>
</feature>
<dbReference type="GO" id="GO:0071916">
    <property type="term" value="F:dipeptide transmembrane transporter activity"/>
    <property type="evidence" value="ECO:0007669"/>
    <property type="project" value="UniProtKB-ARBA"/>
</dbReference>
<dbReference type="PANTHER" id="PTHR11654">
    <property type="entry name" value="OLIGOPEPTIDE TRANSPORTER-RELATED"/>
    <property type="match status" value="1"/>
</dbReference>
<evidence type="ECO:0000256" key="1">
    <source>
        <dbReference type="ARBA" id="ARBA00004141"/>
    </source>
</evidence>
<dbReference type="Proteomes" id="UP001285441">
    <property type="component" value="Unassembled WGS sequence"/>
</dbReference>
<feature type="transmembrane region" description="Helical" evidence="7">
    <location>
        <begin position="273"/>
        <end position="293"/>
    </location>
</feature>
<name>A0AAE0NPT2_9PEZI</name>
<dbReference type="InterPro" id="IPR000109">
    <property type="entry name" value="POT_fam"/>
</dbReference>
<feature type="transmembrane region" description="Helical" evidence="7">
    <location>
        <begin position="525"/>
        <end position="548"/>
    </location>
</feature>
<gene>
    <name evidence="8" type="ORF">B0H63DRAFT_472642</name>
</gene>
<evidence type="ECO:0000256" key="3">
    <source>
        <dbReference type="ARBA" id="ARBA00022448"/>
    </source>
</evidence>
<evidence type="ECO:0000313" key="9">
    <source>
        <dbReference type="Proteomes" id="UP001285441"/>
    </source>
</evidence>
<feature type="transmembrane region" description="Helical" evidence="7">
    <location>
        <begin position="368"/>
        <end position="389"/>
    </location>
</feature>
<keyword evidence="6 7" id="KW-0472">Membrane</keyword>
<dbReference type="EMBL" id="JAULSW010000004">
    <property type="protein sequence ID" value="KAK3385275.1"/>
    <property type="molecule type" value="Genomic_DNA"/>
</dbReference>
<keyword evidence="5 7" id="KW-1133">Transmembrane helix</keyword>
<evidence type="ECO:0000256" key="5">
    <source>
        <dbReference type="ARBA" id="ARBA00022989"/>
    </source>
</evidence>
<reference evidence="8" key="1">
    <citation type="journal article" date="2023" name="Mol. Phylogenet. Evol.">
        <title>Genome-scale phylogeny and comparative genomics of the fungal order Sordariales.</title>
        <authorList>
            <person name="Hensen N."/>
            <person name="Bonometti L."/>
            <person name="Westerberg I."/>
            <person name="Brannstrom I.O."/>
            <person name="Guillou S."/>
            <person name="Cros-Aarteil S."/>
            <person name="Calhoun S."/>
            <person name="Haridas S."/>
            <person name="Kuo A."/>
            <person name="Mondo S."/>
            <person name="Pangilinan J."/>
            <person name="Riley R."/>
            <person name="LaButti K."/>
            <person name="Andreopoulos B."/>
            <person name="Lipzen A."/>
            <person name="Chen C."/>
            <person name="Yan M."/>
            <person name="Daum C."/>
            <person name="Ng V."/>
            <person name="Clum A."/>
            <person name="Steindorff A."/>
            <person name="Ohm R.A."/>
            <person name="Martin F."/>
            <person name="Silar P."/>
            <person name="Natvig D.O."/>
            <person name="Lalanne C."/>
            <person name="Gautier V."/>
            <person name="Ament-Velasquez S.L."/>
            <person name="Kruys A."/>
            <person name="Hutchinson M.I."/>
            <person name="Powell A.J."/>
            <person name="Barry K."/>
            <person name="Miller A.N."/>
            <person name="Grigoriev I.V."/>
            <person name="Debuchy R."/>
            <person name="Gladieux P."/>
            <person name="Hiltunen Thoren M."/>
            <person name="Johannesson H."/>
        </authorList>
    </citation>
    <scope>NUCLEOTIDE SEQUENCE</scope>
    <source>
        <strain evidence="8">CBS 232.78</strain>
    </source>
</reference>
<keyword evidence="9" id="KW-1185">Reference proteome</keyword>
<sequence>MDAGTTVPTARASIGDVAITGEKHLPHYNKSPDHDVDETASHENFHGLILPTEEEKHTLRRVAGSMPATCYYLCAVEFAERASYYGCFQVYKNFIRAPLPPGGNGAGAAPSLESEYTAGALGRGSVTATAMTEAFKFLAYALPVYFGWLADTKYGRFKMICWGVAICGVAHVIMIISALPPVLQSGNAIGPFALSLYMLSIGAAQFKPNISPTVMDQSPHKVAHVITDKNGEKVIVDPEESINSVMLWFYLLINIGACFGIPTTYLAKIVGYWAAYLIPTILYFMLPPLLWYLNPRLVKQPPGGSDLGNVFKVLGDALVHGGIKGFGRKGFWENAKPSVRAAAGSTKVYGYDDQFVEDVRRTFQACGIFLFTPIFNINDGGLGAAANALTAGMQTNGLPNDLLDNLNSVSIVVMVPVMNHIIYPLLRKSGIKWGAISRMTFGFALCTIGSSGFAILQYYVYQTSPCGYNATTCASIVAEDESSLSTVSYSWYSIPIILTAIAEIFVNVTAYGIAYSRSPKNMKGLVSSINLFMTAISAAIGLATAPAIRDPFLVWAFAGPTIAGAVLTVIFWFTFKHMDKEEFVINTDFADMKRDSDDSDVEKTQPKDNKVLVNDPINKLLTGDSGIHQKTEKSG</sequence>
<feature type="transmembrane region" description="Helical" evidence="7">
    <location>
        <begin position="247"/>
        <end position="267"/>
    </location>
</feature>
<dbReference type="Gene3D" id="1.20.1250.20">
    <property type="entry name" value="MFS general substrate transporter like domains"/>
    <property type="match status" value="1"/>
</dbReference>
<feature type="transmembrane region" description="Helical" evidence="7">
    <location>
        <begin position="409"/>
        <end position="426"/>
    </location>
</feature>
<organism evidence="8 9">
    <name type="scientific">Podospora didyma</name>
    <dbReference type="NCBI Taxonomy" id="330526"/>
    <lineage>
        <taxon>Eukaryota</taxon>
        <taxon>Fungi</taxon>
        <taxon>Dikarya</taxon>
        <taxon>Ascomycota</taxon>
        <taxon>Pezizomycotina</taxon>
        <taxon>Sordariomycetes</taxon>
        <taxon>Sordariomycetidae</taxon>
        <taxon>Sordariales</taxon>
        <taxon>Podosporaceae</taxon>
        <taxon>Podospora</taxon>
    </lineage>
</organism>
<feature type="transmembrane region" description="Helical" evidence="7">
    <location>
        <begin position="554"/>
        <end position="575"/>
    </location>
</feature>
<accession>A0AAE0NPT2</accession>
<protein>
    <recommendedName>
        <fullName evidence="10">Peptide transporter</fullName>
    </recommendedName>
</protein>
<keyword evidence="4 7" id="KW-0812">Transmembrane</keyword>
<dbReference type="AlphaFoldDB" id="A0AAE0NPT2"/>
<dbReference type="GO" id="GO:0005886">
    <property type="term" value="C:plasma membrane"/>
    <property type="evidence" value="ECO:0007669"/>
    <property type="project" value="UniProtKB-ARBA"/>
</dbReference>
<feature type="transmembrane region" description="Helical" evidence="7">
    <location>
        <begin position="188"/>
        <end position="206"/>
    </location>
</feature>
<dbReference type="FunFam" id="1.20.1250.20:FF:000085">
    <property type="entry name" value="MFS peptide transporter Ptr2"/>
    <property type="match status" value="1"/>
</dbReference>
<dbReference type="InterPro" id="IPR036259">
    <property type="entry name" value="MFS_trans_sf"/>
</dbReference>
<dbReference type="SUPFAM" id="SSF103473">
    <property type="entry name" value="MFS general substrate transporter"/>
    <property type="match status" value="1"/>
</dbReference>
<evidence type="ECO:0000313" key="8">
    <source>
        <dbReference type="EMBL" id="KAK3385275.1"/>
    </source>
</evidence>
<keyword evidence="3" id="KW-0813">Transport</keyword>
<comment type="similarity">
    <text evidence="2">Belongs to the major facilitator superfamily. Proton-dependent oligopeptide transporter (POT/PTR) (TC 2.A.17) family.</text>
</comment>
<evidence type="ECO:0000256" key="7">
    <source>
        <dbReference type="SAM" id="Phobius"/>
    </source>
</evidence>
<reference evidence="8" key="2">
    <citation type="submission" date="2023-06" db="EMBL/GenBank/DDBJ databases">
        <authorList>
            <consortium name="Lawrence Berkeley National Laboratory"/>
            <person name="Haridas S."/>
            <person name="Hensen N."/>
            <person name="Bonometti L."/>
            <person name="Westerberg I."/>
            <person name="Brannstrom I.O."/>
            <person name="Guillou S."/>
            <person name="Cros-Aarteil S."/>
            <person name="Calhoun S."/>
            <person name="Kuo A."/>
            <person name="Mondo S."/>
            <person name="Pangilinan J."/>
            <person name="Riley R."/>
            <person name="LaButti K."/>
            <person name="Andreopoulos B."/>
            <person name="Lipzen A."/>
            <person name="Chen C."/>
            <person name="Yanf M."/>
            <person name="Daum C."/>
            <person name="Ng V."/>
            <person name="Clum A."/>
            <person name="Steindorff A."/>
            <person name="Ohm R."/>
            <person name="Martin F."/>
            <person name="Silar P."/>
            <person name="Natvig D."/>
            <person name="Lalanne C."/>
            <person name="Gautier V."/>
            <person name="Ament-velasquez S.L."/>
            <person name="Kruys A."/>
            <person name="Hutchinson M.I."/>
            <person name="Powell A.J."/>
            <person name="Barry K."/>
            <person name="Miller A.N."/>
            <person name="Grigoriev I.V."/>
            <person name="Debuchy R."/>
            <person name="Gladieux P."/>
            <person name="Thoren M.H."/>
            <person name="Johannesson H."/>
        </authorList>
    </citation>
    <scope>NUCLEOTIDE SEQUENCE</scope>
    <source>
        <strain evidence="8">CBS 232.78</strain>
    </source>
</reference>
<feature type="transmembrane region" description="Helical" evidence="7">
    <location>
        <begin position="489"/>
        <end position="513"/>
    </location>
</feature>
<comment type="caution">
    <text evidence="8">The sequence shown here is derived from an EMBL/GenBank/DDBJ whole genome shotgun (WGS) entry which is preliminary data.</text>
</comment>
<evidence type="ECO:0008006" key="10">
    <source>
        <dbReference type="Google" id="ProtNLM"/>
    </source>
</evidence>
<proteinExistence type="inferred from homology"/>
<comment type="subcellular location">
    <subcellularLocation>
        <location evidence="1">Membrane</location>
        <topology evidence="1">Multi-pass membrane protein</topology>
    </subcellularLocation>
</comment>
<dbReference type="Pfam" id="PF00854">
    <property type="entry name" value="PTR2"/>
    <property type="match status" value="1"/>
</dbReference>
<feature type="transmembrane region" description="Helical" evidence="7">
    <location>
        <begin position="159"/>
        <end position="182"/>
    </location>
</feature>
<evidence type="ECO:0000256" key="6">
    <source>
        <dbReference type="ARBA" id="ARBA00023136"/>
    </source>
</evidence>
<evidence type="ECO:0000256" key="4">
    <source>
        <dbReference type="ARBA" id="ARBA00022692"/>
    </source>
</evidence>